<accession>A2DKN6</accession>
<proteinExistence type="predicted"/>
<dbReference type="VEuPathDB" id="TrichDB:TVAGG3_0561000"/>
<dbReference type="KEGG" id="tva:5464539"/>
<evidence type="ECO:0000256" key="1">
    <source>
        <dbReference type="SAM" id="Coils"/>
    </source>
</evidence>
<organism evidence="2 3">
    <name type="scientific">Trichomonas vaginalis (strain ATCC PRA-98 / G3)</name>
    <dbReference type="NCBI Taxonomy" id="412133"/>
    <lineage>
        <taxon>Eukaryota</taxon>
        <taxon>Metamonada</taxon>
        <taxon>Parabasalia</taxon>
        <taxon>Trichomonadida</taxon>
        <taxon>Trichomonadidae</taxon>
        <taxon>Trichomonas</taxon>
    </lineage>
</organism>
<reference evidence="2" key="1">
    <citation type="submission" date="2006-10" db="EMBL/GenBank/DDBJ databases">
        <authorList>
            <person name="Amadeo P."/>
            <person name="Zhao Q."/>
            <person name="Wortman J."/>
            <person name="Fraser-Liggett C."/>
            <person name="Carlton J."/>
        </authorList>
    </citation>
    <scope>NUCLEOTIDE SEQUENCE</scope>
    <source>
        <strain evidence="2">G3</strain>
    </source>
</reference>
<reference evidence="2" key="2">
    <citation type="journal article" date="2007" name="Science">
        <title>Draft genome sequence of the sexually transmitted pathogen Trichomonas vaginalis.</title>
        <authorList>
            <person name="Carlton J.M."/>
            <person name="Hirt R.P."/>
            <person name="Silva J.C."/>
            <person name="Delcher A.L."/>
            <person name="Schatz M."/>
            <person name="Zhao Q."/>
            <person name="Wortman J.R."/>
            <person name="Bidwell S.L."/>
            <person name="Alsmark U.C.M."/>
            <person name="Besteiro S."/>
            <person name="Sicheritz-Ponten T."/>
            <person name="Noel C.J."/>
            <person name="Dacks J.B."/>
            <person name="Foster P.G."/>
            <person name="Simillion C."/>
            <person name="Van de Peer Y."/>
            <person name="Miranda-Saavedra D."/>
            <person name="Barton G.J."/>
            <person name="Westrop G.D."/>
            <person name="Mueller S."/>
            <person name="Dessi D."/>
            <person name="Fiori P.L."/>
            <person name="Ren Q."/>
            <person name="Paulsen I."/>
            <person name="Zhang H."/>
            <person name="Bastida-Corcuera F.D."/>
            <person name="Simoes-Barbosa A."/>
            <person name="Brown M.T."/>
            <person name="Hayes R.D."/>
            <person name="Mukherjee M."/>
            <person name="Okumura C.Y."/>
            <person name="Schneider R."/>
            <person name="Smith A.J."/>
            <person name="Vanacova S."/>
            <person name="Villalvazo M."/>
            <person name="Haas B.J."/>
            <person name="Pertea M."/>
            <person name="Feldblyum T.V."/>
            <person name="Utterback T.R."/>
            <person name="Shu C.L."/>
            <person name="Osoegawa K."/>
            <person name="de Jong P.J."/>
            <person name="Hrdy I."/>
            <person name="Horvathova L."/>
            <person name="Zubacova Z."/>
            <person name="Dolezal P."/>
            <person name="Malik S.B."/>
            <person name="Logsdon J.M. Jr."/>
            <person name="Henze K."/>
            <person name="Gupta A."/>
            <person name="Wang C.C."/>
            <person name="Dunne R.L."/>
            <person name="Upcroft J.A."/>
            <person name="Upcroft P."/>
            <person name="White O."/>
            <person name="Salzberg S.L."/>
            <person name="Tang P."/>
            <person name="Chiu C.-H."/>
            <person name="Lee Y.-S."/>
            <person name="Embley T.M."/>
            <person name="Coombs G.H."/>
            <person name="Mottram J.C."/>
            <person name="Tachezy J."/>
            <person name="Fraser-Liggett C.M."/>
            <person name="Johnson P.J."/>
        </authorList>
    </citation>
    <scope>NUCLEOTIDE SEQUENCE [LARGE SCALE GENOMIC DNA]</scope>
    <source>
        <strain evidence="2">G3</strain>
    </source>
</reference>
<dbReference type="InParanoid" id="A2DKN6"/>
<sequence length="166" mass="19258">MEQEKTTTNSDLIERLWKIFVDQEMTLANLKNEIAQETCLKMALLQNKFELDFFSYKKIAQDMENEILSHGPLASQVDALREEFSALEKRKSINLSKLKSLGEFNNIESINQEIANVEADIESIKKSCEKLVNELINFNDDELLELRTIQQNYYIRMKASKSKSSI</sequence>
<protein>
    <submittedName>
        <fullName evidence="2">Uncharacterized protein</fullName>
    </submittedName>
</protein>
<name>A2DKN6_TRIV3</name>
<gene>
    <name evidence="2" type="ORF">TVAG_246980</name>
</gene>
<evidence type="ECO:0000313" key="3">
    <source>
        <dbReference type="Proteomes" id="UP000001542"/>
    </source>
</evidence>
<keyword evidence="3" id="KW-1185">Reference proteome</keyword>
<dbReference type="VEuPathDB" id="TrichDB:TVAG_246980"/>
<dbReference type="SMR" id="A2DKN6"/>
<evidence type="ECO:0000313" key="2">
    <source>
        <dbReference type="EMBL" id="EAY19019.1"/>
    </source>
</evidence>
<dbReference type="RefSeq" id="XP_001580005.1">
    <property type="nucleotide sequence ID" value="XM_001579955.1"/>
</dbReference>
<keyword evidence="1" id="KW-0175">Coiled coil</keyword>
<dbReference type="EMBL" id="DS113212">
    <property type="protein sequence ID" value="EAY19019.1"/>
    <property type="molecule type" value="Genomic_DNA"/>
</dbReference>
<feature type="coiled-coil region" evidence="1">
    <location>
        <begin position="107"/>
        <end position="141"/>
    </location>
</feature>
<dbReference type="AlphaFoldDB" id="A2DKN6"/>
<dbReference type="Proteomes" id="UP000001542">
    <property type="component" value="Unassembled WGS sequence"/>
</dbReference>